<dbReference type="Proteomes" id="UP000076871">
    <property type="component" value="Unassembled WGS sequence"/>
</dbReference>
<dbReference type="InterPro" id="IPR055455">
    <property type="entry name" value="HEAT_PSME4"/>
</dbReference>
<dbReference type="GO" id="GO:0005829">
    <property type="term" value="C:cytosol"/>
    <property type="evidence" value="ECO:0007669"/>
    <property type="project" value="TreeGrafter"/>
</dbReference>
<feature type="domain" description="Proteasome activator complex subunit 4-like HEAT repeat-like" evidence="12">
    <location>
        <begin position="1355"/>
        <end position="1559"/>
    </location>
</feature>
<evidence type="ECO:0000256" key="4">
    <source>
        <dbReference type="ARBA" id="ARBA00022490"/>
    </source>
</evidence>
<dbReference type="Gene3D" id="1.25.10.10">
    <property type="entry name" value="Leucine-rich Repeat Variant"/>
    <property type="match status" value="1"/>
</dbReference>
<name>A0A165E6P6_9APHY</name>
<proteinExistence type="inferred from homology"/>
<evidence type="ECO:0000313" key="14">
    <source>
        <dbReference type="Proteomes" id="UP000076871"/>
    </source>
</evidence>
<dbReference type="EMBL" id="KV427625">
    <property type="protein sequence ID" value="KZT06343.1"/>
    <property type="molecule type" value="Genomic_DNA"/>
</dbReference>
<dbReference type="SUPFAM" id="SSF48371">
    <property type="entry name" value="ARM repeat"/>
    <property type="match status" value="1"/>
</dbReference>
<dbReference type="InterPro" id="IPR011989">
    <property type="entry name" value="ARM-like"/>
</dbReference>
<dbReference type="STRING" id="1314785.A0A165E6P6"/>
<dbReference type="PANTHER" id="PTHR32170">
    <property type="entry name" value="PROTEASOME ACTIVATOR COMPLEX SUBUNIT 4"/>
    <property type="match status" value="1"/>
</dbReference>
<dbReference type="GO" id="GO:0010499">
    <property type="term" value="P:proteasomal ubiquitin-independent protein catabolic process"/>
    <property type="evidence" value="ECO:0007669"/>
    <property type="project" value="TreeGrafter"/>
</dbReference>
<dbReference type="InterPro" id="IPR032430">
    <property type="entry name" value="Blm10_mid"/>
</dbReference>
<evidence type="ECO:0000259" key="11">
    <source>
        <dbReference type="Pfam" id="PF16507"/>
    </source>
</evidence>
<evidence type="ECO:0000256" key="2">
    <source>
        <dbReference type="ARBA" id="ARBA00004496"/>
    </source>
</evidence>
<protein>
    <submittedName>
        <fullName evidence="13">ARM repeat-containing protein</fullName>
    </submittedName>
</protein>
<keyword evidence="7" id="KW-0234">DNA repair</keyword>
<dbReference type="GO" id="GO:0016607">
    <property type="term" value="C:nuclear speck"/>
    <property type="evidence" value="ECO:0007669"/>
    <property type="project" value="UniProtKB-SubCell"/>
</dbReference>
<evidence type="ECO:0000256" key="7">
    <source>
        <dbReference type="ARBA" id="ARBA00023204"/>
    </source>
</evidence>
<dbReference type="Pfam" id="PF16507">
    <property type="entry name" value="HEAT_PSME4_mid"/>
    <property type="match status" value="1"/>
</dbReference>
<evidence type="ECO:0000256" key="8">
    <source>
        <dbReference type="ARBA" id="ARBA00023242"/>
    </source>
</evidence>
<evidence type="ECO:0000256" key="1">
    <source>
        <dbReference type="ARBA" id="ARBA00004324"/>
    </source>
</evidence>
<reference evidence="13 14" key="1">
    <citation type="journal article" date="2016" name="Mol. Biol. Evol.">
        <title>Comparative Genomics of Early-Diverging Mushroom-Forming Fungi Provides Insights into the Origins of Lignocellulose Decay Capabilities.</title>
        <authorList>
            <person name="Nagy L.G."/>
            <person name="Riley R."/>
            <person name="Tritt A."/>
            <person name="Adam C."/>
            <person name="Daum C."/>
            <person name="Floudas D."/>
            <person name="Sun H."/>
            <person name="Yadav J.S."/>
            <person name="Pangilinan J."/>
            <person name="Larsson K.H."/>
            <person name="Matsuura K."/>
            <person name="Barry K."/>
            <person name="Labutti K."/>
            <person name="Kuo R."/>
            <person name="Ohm R.A."/>
            <person name="Bhattacharya S.S."/>
            <person name="Shirouzu T."/>
            <person name="Yoshinaga Y."/>
            <person name="Martin F.M."/>
            <person name="Grigoriev I.V."/>
            <person name="Hibbett D.S."/>
        </authorList>
    </citation>
    <scope>NUCLEOTIDE SEQUENCE [LARGE SCALE GENOMIC DNA]</scope>
    <source>
        <strain evidence="13 14">93-53</strain>
    </source>
</reference>
<keyword evidence="8" id="KW-0539">Nucleus</keyword>
<dbReference type="GO" id="GO:0016504">
    <property type="term" value="F:peptidase activator activity"/>
    <property type="evidence" value="ECO:0007669"/>
    <property type="project" value="InterPro"/>
</dbReference>
<evidence type="ECO:0000256" key="6">
    <source>
        <dbReference type="ARBA" id="ARBA00022763"/>
    </source>
</evidence>
<dbReference type="RefSeq" id="XP_040764083.1">
    <property type="nucleotide sequence ID" value="XM_040911260.1"/>
</dbReference>
<dbReference type="Pfam" id="PF23096">
    <property type="entry name" value="HEAT_PSME4"/>
    <property type="match status" value="1"/>
</dbReference>
<comment type="subcellular location">
    <subcellularLocation>
        <location evidence="2">Cytoplasm</location>
    </subcellularLocation>
    <subcellularLocation>
        <location evidence="1">Nucleus speckle</location>
    </subcellularLocation>
</comment>
<dbReference type="Pfam" id="PF11919">
    <property type="entry name" value="PSME4_C"/>
    <property type="match status" value="1"/>
</dbReference>
<dbReference type="InterPro" id="IPR016024">
    <property type="entry name" value="ARM-type_fold"/>
</dbReference>
<keyword evidence="4" id="KW-0963">Cytoplasm</keyword>
<dbReference type="OrthoDB" id="17907at2759"/>
<feature type="domain" description="Proteasome activator complex subunit 4 C-terminal" evidence="10">
    <location>
        <begin position="1844"/>
        <end position="1928"/>
    </location>
</feature>
<dbReference type="GO" id="GO:0006281">
    <property type="term" value="P:DNA repair"/>
    <property type="evidence" value="ECO:0007669"/>
    <property type="project" value="UniProtKB-KW"/>
</dbReference>
<gene>
    <name evidence="13" type="ORF">LAESUDRAFT_743503</name>
</gene>
<evidence type="ECO:0000259" key="12">
    <source>
        <dbReference type="Pfam" id="PF23096"/>
    </source>
</evidence>
<comment type="similarity">
    <text evidence="3">Belongs to the BLM10 family.</text>
</comment>
<dbReference type="GO" id="GO:0070628">
    <property type="term" value="F:proteasome binding"/>
    <property type="evidence" value="ECO:0007669"/>
    <property type="project" value="InterPro"/>
</dbReference>
<evidence type="ECO:0000313" key="13">
    <source>
        <dbReference type="EMBL" id="KZT06343.1"/>
    </source>
</evidence>
<dbReference type="GeneID" id="63828288"/>
<dbReference type="PANTHER" id="PTHR32170:SF3">
    <property type="entry name" value="PROTEASOME ACTIVATOR COMPLEX SUBUNIT 4"/>
    <property type="match status" value="1"/>
</dbReference>
<dbReference type="InterPro" id="IPR035309">
    <property type="entry name" value="PSME4"/>
</dbReference>
<keyword evidence="14" id="KW-1185">Reference proteome</keyword>
<feature type="region of interest" description="Disordered" evidence="9">
    <location>
        <begin position="1"/>
        <end position="25"/>
    </location>
</feature>
<keyword evidence="6" id="KW-0227">DNA damage</keyword>
<evidence type="ECO:0000256" key="9">
    <source>
        <dbReference type="SAM" id="MobiDB-lite"/>
    </source>
</evidence>
<dbReference type="InterPro" id="IPR021843">
    <property type="entry name" value="PSME4_C"/>
</dbReference>
<evidence type="ECO:0000259" key="10">
    <source>
        <dbReference type="Pfam" id="PF11919"/>
    </source>
</evidence>
<organism evidence="13 14">
    <name type="scientific">Laetiporus sulphureus 93-53</name>
    <dbReference type="NCBI Taxonomy" id="1314785"/>
    <lineage>
        <taxon>Eukaryota</taxon>
        <taxon>Fungi</taxon>
        <taxon>Dikarya</taxon>
        <taxon>Basidiomycota</taxon>
        <taxon>Agaricomycotina</taxon>
        <taxon>Agaricomycetes</taxon>
        <taxon>Polyporales</taxon>
        <taxon>Laetiporus</taxon>
    </lineage>
</organism>
<dbReference type="InParanoid" id="A0A165E6P6"/>
<keyword evidence="5" id="KW-0677">Repeat</keyword>
<sequence length="1928" mass="218163">MDDEDMSVPDSPMWESGTQSPGQSAFERQKASLRTYLEALPYKCESMEEMQEKLEYILARISICAETKNWLVLTTWDGMLQCWLLMHYPMPKTTRAKLVRLYYELCLLPGVEPRVTRAWADMLARLLSKKPENRRKLEIADLQLPWRPLWRVLQKELWPKKRLHDSSRNMINILLFVAEQCRRYFPASEIPDMLDAFLPLLTKETVLTMVPVITSFVPPTHIHLYLPCLFKIWEAFNSSVIDDRLIELCGDLSEEHVAGKCGDAGEEGGAAWKDIGIWNEEEWRVLTGKALSSMNVPVGVTKGASTTASHADALGDKQSLRIKKPTSRASALAKLFVYSMCLDGPIRETSDGSHTDSLLAPQAEGYLAGSRALDALDKLITSTESYFHPSNSGPWSLSLTLFLHRVTSEFSKRWKEEQEPTCKTPTTRRLTPDIRRAFVTSLRTAALLAMFAKDPFSMSYAQASLRSMALIDPRLIMPELLERAYNGLEIINETHRTTAVLTMLAAVAHPLVSEKAWLGGQKHVVPLLELSVPGIDLNDPIKTLCATMFISSVVQFIKIGDISMQQAGVPLTGDAPSEDMMEVDASEAERLPDSIGSSTMSIGSREEERVLARESTSGFTDWVVSLFRRVFALYENLPEEGGKRHIAGGKMEEGVLKSVKAMLDVVCQNLSDSLFDLVLKIVYEYATTNAKSNAVRAFGQLVSCLARVHPEKTIDKFLPFCTAQIQEELKHGASSVRTTSIHNSIPSDTTLHWNMSILRGCLDSGGVALLKHKAQLMELMKLLVEKTKSERGYSSTGRLLNRVVNSLTSIYPVNSRFVNAEEWSMPDFERDHLSYWGHLYEPQEVKIEWHVPTPDEIDFVLDILDQIVSPALDKVEGLVDTAGSWDEVAHNDFCRYLHTARSTWSGLPTLFQEGPKMVENPCLNESFELAELLVTPLSVQAGFALTDPEDPRYKKASAHRARYGKAIHRAAVALRQPNQGEDHIDAAVNVSKSIDVFLLDYAMTRSRFDSLRKSYAQARDSTRMWAKQRTSVRAVLVKRAYSYHAGRVYMRALYRRRSQLDDDLLRDLIEMSLSPYTRLRRNAQAVLHNACGYFVRSTRLSLPPLFGALAKGSDPDRMKGALHVLWNKGTAAYALADVNFSGQYLLSLLNCQHQEKPSVQQLVSNLAQDALIYLTEEAVHTDAFLEDIPGVLTALTDLKQEYHPTQEDAKLLTEATSTTSVRAMSKNQRYAETVSAVLELASKPTTHWRYVEMAVSFLYGLLRRDVSPSAELAKFLMQHALNPHPITRVTAQKALTRLTSYIKIRTFAKSSEELWLDEWANPLQVKIAVNDPQRFLESLERPIELPGNNEQVYQLFIDKINTGFLAWSPTVKAYRPVPEGETAFSWELLSRPALDAMKGFIRSQTFYVKLAMLWSQESSKATGTPEMRADNITFMKSLAKTFEHYELDTIFEVIDPLLVEADRFKQRAGAEMLAGLLRGSKHWPKQWSDKLWTWTAERLQHIYMNTRPDTVSFWEATFSEQLVDRDPRRAKPVIQWILSLPLDFHGDSAFDMSKSLSLLNVVIDGMGLRFLPLCDRYMHAFLDNANTGFAEIRALLAQNLYAMIIIQWQPTYPSAKAFLDACQSQHDPLRIREARYMDRILHIAKELPKWKEERLPPPRVTQSQYDKVGLTMLQWIWEFSHGPQAALILPYAVALLPEILRMSELNDSSELQKYSNAVLYVLSAVDPPAEYVDVIMGNFIQAIESSESWRVRLHALPTLLVFYYRNLMGISGVVVSKLMMVLLECLADENVEVRETASKMLSNVVRCSQRQSIVSLKDHFVALARKTRLPSRRDPTYTDSLRYLHSAVLGLCALIESFPYSVEPWMPPLTDVLALHATDPAPISTTIRKCASDFKKTHQDTWHIDQVAFNEDQLQNLSTMLVGTSYYA</sequence>
<feature type="domain" description="Proteasome activator Blm10 middle HEAT repeats region" evidence="11">
    <location>
        <begin position="376"/>
        <end position="911"/>
    </location>
</feature>
<evidence type="ECO:0000256" key="5">
    <source>
        <dbReference type="ARBA" id="ARBA00022737"/>
    </source>
</evidence>
<evidence type="ECO:0000256" key="3">
    <source>
        <dbReference type="ARBA" id="ARBA00005739"/>
    </source>
</evidence>
<accession>A0A165E6P6</accession>